<protein>
    <submittedName>
        <fullName evidence="1">Uncharacterized protein</fullName>
    </submittedName>
</protein>
<sequence>MPLAVVAEGDRPLSAIDWLSSEDAQQSLRAPEPPVSRSALPDQVATSSIGSVRRDAIGLLPAQITGLPASLWGDTRVDELTALIEQQEIVALPSVQALLMMALLAEADAPLAAVTAGPPPGDGAVFRARVAKLIEFGAIDQAAALLEQVDPHDVATFGQAFDVSLLLWREDQTCARLMKSPEIAPTLSARIFCLARSGDWNTAALTLESGRAVGALDPDSALLLAHFLQTEDPEPGRRPRLPQPVSPLAFRIMDAIAEPLPTNAMPLAFSHSDLRDTAGWKSQIEAAERLTRVGAVPGRRLFEIYSDRLPAASGGVWDRVSAVQVLIAAIGADNPVAVGNALPDAWSAMRSIQLEVAFARHFGPQIWQVMAGSRTAPLAPGGQSLPQSIPGGDTPGAGVLGPNTDLAFRILMLSDQAEEVAQAWQPEQEGDRLLRDLAMGRHPAPDQAANTMEEAILLSAEPATPPSDEDPAAAAARHMSLGETILEVALLLRRGIEADPGDVTRALQLLRDWGLESTARAASLELLLLGDEA</sequence>
<name>A0A1U7DFI5_9RHOB</name>
<organism evidence="1 2">
    <name type="scientific">Brevirhabdus pacifica</name>
    <dbReference type="NCBI Taxonomy" id="1267768"/>
    <lineage>
        <taxon>Bacteria</taxon>
        <taxon>Pseudomonadati</taxon>
        <taxon>Pseudomonadota</taxon>
        <taxon>Alphaproteobacteria</taxon>
        <taxon>Rhodobacterales</taxon>
        <taxon>Paracoccaceae</taxon>
        <taxon>Brevirhabdus</taxon>
    </lineage>
</organism>
<accession>A0A1U7DFI5</accession>
<dbReference type="Proteomes" id="UP000187266">
    <property type="component" value="Chromosome"/>
</dbReference>
<dbReference type="OrthoDB" id="7929427at2"/>
<evidence type="ECO:0000313" key="1">
    <source>
        <dbReference type="EMBL" id="APX88721.1"/>
    </source>
</evidence>
<reference evidence="1 2" key="1">
    <citation type="submission" date="2017-01" db="EMBL/GenBank/DDBJ databases">
        <title>Genomic analysis of Xuhuaishuia manganoxidans DY6-4.</title>
        <authorList>
            <person name="Wang X."/>
        </authorList>
    </citation>
    <scope>NUCLEOTIDE SEQUENCE [LARGE SCALE GENOMIC DNA]</scope>
    <source>
        <strain evidence="1 2">DY6-4</strain>
    </source>
</reference>
<dbReference type="AlphaFoldDB" id="A0A1U7DFI5"/>
<gene>
    <name evidence="1" type="ORF">BV394_02390</name>
</gene>
<dbReference type="EMBL" id="CP019124">
    <property type="protein sequence ID" value="APX88721.1"/>
    <property type="molecule type" value="Genomic_DNA"/>
</dbReference>
<evidence type="ECO:0000313" key="2">
    <source>
        <dbReference type="Proteomes" id="UP000187266"/>
    </source>
</evidence>
<dbReference type="STRING" id="1267768.BV394_02390"/>
<proteinExistence type="predicted"/>
<keyword evidence="2" id="KW-1185">Reference proteome</keyword>
<dbReference type="RefSeq" id="WP_076978745.1">
    <property type="nucleotide sequence ID" value="NZ_CP019124.1"/>
</dbReference>